<organism evidence="1 2">
    <name type="scientific">Xylaria curta</name>
    <dbReference type="NCBI Taxonomy" id="42375"/>
    <lineage>
        <taxon>Eukaryota</taxon>
        <taxon>Fungi</taxon>
        <taxon>Dikarya</taxon>
        <taxon>Ascomycota</taxon>
        <taxon>Pezizomycotina</taxon>
        <taxon>Sordariomycetes</taxon>
        <taxon>Xylariomycetidae</taxon>
        <taxon>Xylariales</taxon>
        <taxon>Xylariaceae</taxon>
        <taxon>Xylaria</taxon>
    </lineage>
</organism>
<comment type="caution">
    <text evidence="1">The sequence shown here is derived from an EMBL/GenBank/DDBJ whole genome shotgun (WGS) entry which is preliminary data.</text>
</comment>
<name>A0ACC1P6G5_9PEZI</name>
<evidence type="ECO:0000313" key="1">
    <source>
        <dbReference type="EMBL" id="KAJ2986671.1"/>
    </source>
</evidence>
<protein>
    <submittedName>
        <fullName evidence="1">Uncharacterized protein</fullName>
    </submittedName>
</protein>
<dbReference type="EMBL" id="JAPDGR010000912">
    <property type="protein sequence ID" value="KAJ2986671.1"/>
    <property type="molecule type" value="Genomic_DNA"/>
</dbReference>
<proteinExistence type="predicted"/>
<sequence length="201" mass="22374">MNEEQDTILGNWKKSESGNDKKSAEKNYKSLCCSLFGNDVQVPETAGYNYYVPYYKTNKSVEQLGERNIKYVEQNRLAAQLGLSAGSHQPSSIIHHAQDLSYSQNTINPLLLDEAHHPQDWAQPKTIPSHDSGYDSMPPSEHVRHADSGPYMDPSWSFGFGGWQSNENVAETGAYFHNAIQPRADEVELDWEPGSSDGPAG</sequence>
<keyword evidence="2" id="KW-1185">Reference proteome</keyword>
<gene>
    <name evidence="1" type="ORF">NUW58_g4916</name>
</gene>
<accession>A0ACC1P6G5</accession>
<dbReference type="Proteomes" id="UP001143856">
    <property type="component" value="Unassembled WGS sequence"/>
</dbReference>
<evidence type="ECO:0000313" key="2">
    <source>
        <dbReference type="Proteomes" id="UP001143856"/>
    </source>
</evidence>
<reference evidence="1" key="1">
    <citation type="submission" date="2022-10" db="EMBL/GenBank/DDBJ databases">
        <title>Genome Sequence of Xylaria curta.</title>
        <authorList>
            <person name="Buettner E."/>
        </authorList>
    </citation>
    <scope>NUCLEOTIDE SEQUENCE</scope>
    <source>
        <strain evidence="1">Babe10</strain>
    </source>
</reference>